<keyword evidence="2" id="KW-0732">Signal</keyword>
<proteinExistence type="predicted"/>
<sequence>MAIRGWMPVALAAVAALALAGCTSGGSDDAPPPSAPPATTPAASAPATTPAPPTDAAPIPAPWDAYVGTWGDPEGVHLMIGGDGRFSGYDGCNRMGGRWDPEDDGGIEFDDVFMTQRACEGVDTPLSRLEEGRLDGETLTVLGDEDVFLLTLPRTD</sequence>
<organism evidence="4 5">
    <name type="scientific">Agromyces archimandritae</name>
    <dbReference type="NCBI Taxonomy" id="2781962"/>
    <lineage>
        <taxon>Bacteria</taxon>
        <taxon>Bacillati</taxon>
        <taxon>Actinomycetota</taxon>
        <taxon>Actinomycetes</taxon>
        <taxon>Micrococcales</taxon>
        <taxon>Microbacteriaceae</taxon>
        <taxon>Agromyces</taxon>
    </lineage>
</organism>
<protein>
    <submittedName>
        <fullName evidence="4">META domain-containing protein</fullName>
    </submittedName>
</protein>
<dbReference type="RefSeq" id="WP_210896076.1">
    <property type="nucleotide sequence ID" value="NZ_CP071696.1"/>
</dbReference>
<dbReference type="Gene3D" id="2.40.128.270">
    <property type="match status" value="1"/>
</dbReference>
<reference evidence="4" key="1">
    <citation type="submission" date="2021-03" db="EMBL/GenBank/DDBJ databases">
        <title>Agromyces archimandritus sp. nov., isolated from the cockroach Archimandrita tessellata.</title>
        <authorList>
            <person name="Guzman J."/>
            <person name="Ortuzar M."/>
            <person name="Poehlein A."/>
            <person name="Daniel R."/>
            <person name="Trujillo M."/>
            <person name="Vilcinskas A."/>
        </authorList>
    </citation>
    <scope>NUCLEOTIDE SEQUENCE</scope>
    <source>
        <strain evidence="4">G127AT</strain>
    </source>
</reference>
<feature type="chain" id="PRO_5039139314" evidence="2">
    <location>
        <begin position="21"/>
        <end position="156"/>
    </location>
</feature>
<feature type="compositionally biased region" description="Pro residues" evidence="1">
    <location>
        <begin position="49"/>
        <end position="60"/>
    </location>
</feature>
<dbReference type="PROSITE" id="PS51257">
    <property type="entry name" value="PROKAR_LIPOPROTEIN"/>
    <property type="match status" value="1"/>
</dbReference>
<evidence type="ECO:0000313" key="5">
    <source>
        <dbReference type="Proteomes" id="UP000671914"/>
    </source>
</evidence>
<gene>
    <name evidence="4" type="ORF">G127AT_08825</name>
</gene>
<name>A0A975FJ60_9MICO</name>
<feature type="domain" description="DUF306" evidence="3">
    <location>
        <begin position="73"/>
        <end position="124"/>
    </location>
</feature>
<dbReference type="Proteomes" id="UP000671914">
    <property type="component" value="Chromosome"/>
</dbReference>
<dbReference type="InterPro" id="IPR005184">
    <property type="entry name" value="DUF306_Meta_HslJ"/>
</dbReference>
<dbReference type="KEGG" id="aarc:G127AT_08825"/>
<dbReference type="Pfam" id="PF03724">
    <property type="entry name" value="META"/>
    <property type="match status" value="1"/>
</dbReference>
<accession>A0A975FJ60</accession>
<keyword evidence="5" id="KW-1185">Reference proteome</keyword>
<dbReference type="AlphaFoldDB" id="A0A975FJ60"/>
<feature type="signal peptide" evidence="2">
    <location>
        <begin position="1"/>
        <end position="20"/>
    </location>
</feature>
<evidence type="ECO:0000313" key="4">
    <source>
        <dbReference type="EMBL" id="QTX03465.1"/>
    </source>
</evidence>
<dbReference type="EMBL" id="CP071696">
    <property type="protein sequence ID" value="QTX03465.1"/>
    <property type="molecule type" value="Genomic_DNA"/>
</dbReference>
<evidence type="ECO:0000259" key="3">
    <source>
        <dbReference type="Pfam" id="PF03724"/>
    </source>
</evidence>
<feature type="region of interest" description="Disordered" evidence="1">
    <location>
        <begin position="24"/>
        <end position="60"/>
    </location>
</feature>
<feature type="compositionally biased region" description="Pro residues" evidence="1">
    <location>
        <begin position="30"/>
        <end position="39"/>
    </location>
</feature>
<evidence type="ECO:0000256" key="2">
    <source>
        <dbReference type="SAM" id="SignalP"/>
    </source>
</evidence>
<evidence type="ECO:0000256" key="1">
    <source>
        <dbReference type="SAM" id="MobiDB-lite"/>
    </source>
</evidence>
<dbReference type="InterPro" id="IPR038670">
    <property type="entry name" value="HslJ-like_sf"/>
</dbReference>